<dbReference type="NCBIfam" id="NF004612">
    <property type="entry name" value="PRK05943.1"/>
    <property type="match status" value="1"/>
</dbReference>
<dbReference type="Proteomes" id="UP000198615">
    <property type="component" value="Unassembled WGS sequence"/>
</dbReference>
<protein>
    <recommendedName>
        <fullName evidence="5">Large ribosomal subunit protein bL25</fullName>
    </recommendedName>
    <alternativeName>
        <fullName evidence="5">General stress protein CTC</fullName>
    </alternativeName>
</protein>
<feature type="compositionally biased region" description="Acidic residues" evidence="6">
    <location>
        <begin position="193"/>
        <end position="225"/>
    </location>
</feature>
<proteinExistence type="inferred from homology"/>
<dbReference type="CDD" id="cd00495">
    <property type="entry name" value="Ribosomal_L25_TL5_CTC"/>
    <property type="match status" value="1"/>
</dbReference>
<comment type="similarity">
    <text evidence="5">Belongs to the bacterial ribosomal protein bL25 family. CTC subfamily.</text>
</comment>
<evidence type="ECO:0000256" key="5">
    <source>
        <dbReference type="HAMAP-Rule" id="MF_01334"/>
    </source>
</evidence>
<dbReference type="AlphaFoldDB" id="A0A8G2BFB0"/>
<dbReference type="RefSeq" id="WP_028793710.1">
    <property type="nucleotide sequence ID" value="NZ_FNBW01000002.1"/>
</dbReference>
<dbReference type="SUPFAM" id="SSF50715">
    <property type="entry name" value="Ribosomal protein L25-like"/>
    <property type="match status" value="1"/>
</dbReference>
<dbReference type="Pfam" id="PF01386">
    <property type="entry name" value="Ribosomal_L25p"/>
    <property type="match status" value="1"/>
</dbReference>
<dbReference type="Pfam" id="PF14693">
    <property type="entry name" value="Ribosomal_TL5_C"/>
    <property type="match status" value="1"/>
</dbReference>
<dbReference type="Gene3D" id="2.170.120.20">
    <property type="entry name" value="Ribosomal protein L25, beta domain"/>
    <property type="match status" value="1"/>
</dbReference>
<dbReference type="GO" id="GO:0022625">
    <property type="term" value="C:cytosolic large ribosomal subunit"/>
    <property type="evidence" value="ECO:0007669"/>
    <property type="project" value="TreeGrafter"/>
</dbReference>
<keyword evidence="4 5" id="KW-0687">Ribonucleoprotein</keyword>
<evidence type="ECO:0000256" key="4">
    <source>
        <dbReference type="ARBA" id="ARBA00023274"/>
    </source>
</evidence>
<dbReference type="InterPro" id="IPR011035">
    <property type="entry name" value="Ribosomal_bL25/Gln-tRNA_synth"/>
</dbReference>
<keyword evidence="2 5" id="KW-0694">RNA-binding</keyword>
<dbReference type="InterPro" id="IPR020056">
    <property type="entry name" value="Rbsml_bL25/Gln-tRNA_synth_N"/>
</dbReference>
<keyword evidence="10" id="KW-1185">Reference proteome</keyword>
<dbReference type="InterPro" id="IPR020930">
    <property type="entry name" value="Ribosomal_uL5_bac-type"/>
</dbReference>
<evidence type="ECO:0000256" key="6">
    <source>
        <dbReference type="SAM" id="MobiDB-lite"/>
    </source>
</evidence>
<dbReference type="EMBL" id="FNBW01000002">
    <property type="protein sequence ID" value="SDF31719.1"/>
    <property type="molecule type" value="Genomic_DNA"/>
</dbReference>
<dbReference type="InterPro" id="IPR001021">
    <property type="entry name" value="Ribosomal_bL25_long"/>
</dbReference>
<dbReference type="GO" id="GO:0006412">
    <property type="term" value="P:translation"/>
    <property type="evidence" value="ECO:0007669"/>
    <property type="project" value="UniProtKB-UniRule"/>
</dbReference>
<dbReference type="GO" id="GO:0008097">
    <property type="term" value="F:5S rRNA binding"/>
    <property type="evidence" value="ECO:0007669"/>
    <property type="project" value="InterPro"/>
</dbReference>
<gene>
    <name evidence="5" type="primary">rplY</name>
    <name evidence="5" type="synonym">ctc</name>
    <name evidence="9" type="ORF">SAMN05660686_01021</name>
</gene>
<dbReference type="InterPro" id="IPR029751">
    <property type="entry name" value="Ribosomal_L25_dom"/>
</dbReference>
<dbReference type="InterPro" id="IPR020057">
    <property type="entry name" value="Ribosomal_bL25_b-dom"/>
</dbReference>
<dbReference type="NCBIfam" id="TIGR00731">
    <property type="entry name" value="bL25_bact_ctc"/>
    <property type="match status" value="1"/>
</dbReference>
<dbReference type="OrthoDB" id="9806411at2"/>
<sequence>MADVATLNASVRDRVGKGSARAARREGFVPAVIYGDKKDPLPIQLEKRELDKLLKKPGFFSHLIDLKVGGESHRVLPRDLQQHPVSDFAWHVDFLRVSATSELTVDVPVEFINEDKAPGLKRGGVLNVVRHTVEMNCRADNIPEKLVVDLTGLAIGDSVHISAIALPEGSTPVIDDRDFTVATIAAPTVVAEADAEETAAAEEAKAEDEAEDEAEGEGEEESEES</sequence>
<dbReference type="HAMAP" id="MF_01334">
    <property type="entry name" value="Ribosomal_bL25_CTC"/>
    <property type="match status" value="1"/>
</dbReference>
<keyword evidence="3 5" id="KW-0689">Ribosomal protein</keyword>
<feature type="domain" description="Large ribosomal subunit protein bL25 L25" evidence="7">
    <location>
        <begin position="7"/>
        <end position="94"/>
    </location>
</feature>
<evidence type="ECO:0000259" key="8">
    <source>
        <dbReference type="Pfam" id="PF14693"/>
    </source>
</evidence>
<evidence type="ECO:0000313" key="10">
    <source>
        <dbReference type="Proteomes" id="UP000198615"/>
    </source>
</evidence>
<dbReference type="Gene3D" id="2.40.240.10">
    <property type="entry name" value="Ribosomal Protein L25, Chain P"/>
    <property type="match status" value="1"/>
</dbReference>
<reference evidence="9 10" key="1">
    <citation type="submission" date="2016-10" db="EMBL/GenBank/DDBJ databases">
        <authorList>
            <person name="Varghese N."/>
            <person name="Submissions S."/>
        </authorList>
    </citation>
    <scope>NUCLEOTIDE SEQUENCE [LARGE SCALE GENOMIC DNA]</scope>
    <source>
        <strain evidence="9 10">DSM 18839</strain>
    </source>
</reference>
<dbReference type="GO" id="GO:0003735">
    <property type="term" value="F:structural constituent of ribosome"/>
    <property type="evidence" value="ECO:0007669"/>
    <property type="project" value="InterPro"/>
</dbReference>
<evidence type="ECO:0000256" key="2">
    <source>
        <dbReference type="ARBA" id="ARBA00022884"/>
    </source>
</evidence>
<keyword evidence="1 5" id="KW-0699">rRNA-binding</keyword>
<evidence type="ECO:0000259" key="7">
    <source>
        <dbReference type="Pfam" id="PF01386"/>
    </source>
</evidence>
<organism evidence="9 10">
    <name type="scientific">Thalassobaculum litoreum DSM 18839</name>
    <dbReference type="NCBI Taxonomy" id="1123362"/>
    <lineage>
        <taxon>Bacteria</taxon>
        <taxon>Pseudomonadati</taxon>
        <taxon>Pseudomonadota</taxon>
        <taxon>Alphaproteobacteria</taxon>
        <taxon>Rhodospirillales</taxon>
        <taxon>Thalassobaculaceae</taxon>
        <taxon>Thalassobaculum</taxon>
    </lineage>
</organism>
<dbReference type="NCBIfam" id="NF004128">
    <property type="entry name" value="PRK05618.1-2"/>
    <property type="match status" value="1"/>
</dbReference>
<feature type="domain" description="Large ribosomal subunit protein bL25 beta" evidence="8">
    <location>
        <begin position="103"/>
        <end position="187"/>
    </location>
</feature>
<comment type="subunit">
    <text evidence="5">Part of the 50S ribosomal subunit; part of the 5S rRNA/L5/L18/L25 subcomplex. Contacts the 5S rRNA. Binds to the 5S rRNA independently of L5 and L18.</text>
</comment>
<dbReference type="PANTHER" id="PTHR33284">
    <property type="entry name" value="RIBOSOMAL PROTEIN L25/GLN-TRNA SYNTHETASE, ANTI-CODON-BINDING DOMAIN-CONTAINING PROTEIN"/>
    <property type="match status" value="1"/>
</dbReference>
<evidence type="ECO:0000256" key="3">
    <source>
        <dbReference type="ARBA" id="ARBA00022980"/>
    </source>
</evidence>
<comment type="function">
    <text evidence="5">This is one of the proteins that binds to the 5S RNA in the ribosome where it forms part of the central protuberance.</text>
</comment>
<evidence type="ECO:0000313" key="9">
    <source>
        <dbReference type="EMBL" id="SDF31719.1"/>
    </source>
</evidence>
<comment type="caution">
    <text evidence="9">The sequence shown here is derived from an EMBL/GenBank/DDBJ whole genome shotgun (WGS) entry which is preliminary data.</text>
</comment>
<accession>A0A8G2BFB0</accession>
<evidence type="ECO:0000256" key="1">
    <source>
        <dbReference type="ARBA" id="ARBA00022730"/>
    </source>
</evidence>
<feature type="region of interest" description="Disordered" evidence="6">
    <location>
        <begin position="190"/>
        <end position="225"/>
    </location>
</feature>
<dbReference type="PANTHER" id="PTHR33284:SF1">
    <property type="entry name" value="RIBOSOMAL PROTEIN L25_GLN-TRNA SYNTHETASE, ANTI-CODON-BINDING DOMAIN-CONTAINING PROTEIN"/>
    <property type="match status" value="1"/>
</dbReference>
<name>A0A8G2BFB0_9PROT</name>
<dbReference type="InterPro" id="IPR037121">
    <property type="entry name" value="Ribosomal_bL25_C"/>
</dbReference>